<dbReference type="Gene3D" id="3.40.50.1820">
    <property type="entry name" value="alpha/beta hydrolase"/>
    <property type="match status" value="1"/>
</dbReference>
<proteinExistence type="predicted"/>
<keyword evidence="2" id="KW-0378">Hydrolase</keyword>
<comment type="caution">
    <text evidence="2">The sequence shown here is derived from an EMBL/GenBank/DDBJ whole genome shotgun (WGS) entry which is preliminary data.</text>
</comment>
<reference evidence="3" key="1">
    <citation type="submission" date="2018-08" db="EMBL/GenBank/DDBJ databases">
        <authorList>
            <person name="Kim S.-J."/>
            <person name="Jung G.-Y."/>
        </authorList>
    </citation>
    <scope>NUCLEOTIDE SEQUENCE [LARGE SCALE GENOMIC DNA]</scope>
    <source>
        <strain evidence="3">GY_G</strain>
    </source>
</reference>
<evidence type="ECO:0000313" key="2">
    <source>
        <dbReference type="EMBL" id="RDV01598.1"/>
    </source>
</evidence>
<gene>
    <name evidence="2" type="ORF">DXH95_15030</name>
</gene>
<dbReference type="AlphaFoldDB" id="A0A371B213"/>
<evidence type="ECO:0000313" key="3">
    <source>
        <dbReference type="Proteomes" id="UP000263833"/>
    </source>
</evidence>
<accession>A0A371B213</accession>
<evidence type="ECO:0000259" key="1">
    <source>
        <dbReference type="Pfam" id="PF00561"/>
    </source>
</evidence>
<protein>
    <submittedName>
        <fullName evidence="2">Alpha/beta fold hydrolase</fullName>
    </submittedName>
</protein>
<dbReference type="Pfam" id="PF00561">
    <property type="entry name" value="Abhydrolase_1"/>
    <property type="match status" value="1"/>
</dbReference>
<name>A0A371B213_9SPHN</name>
<keyword evidence="3" id="KW-1185">Reference proteome</keyword>
<dbReference type="GO" id="GO:0016787">
    <property type="term" value="F:hydrolase activity"/>
    <property type="evidence" value="ECO:0007669"/>
    <property type="project" value="UniProtKB-KW"/>
</dbReference>
<dbReference type="Proteomes" id="UP000263833">
    <property type="component" value="Unassembled WGS sequence"/>
</dbReference>
<dbReference type="SUPFAM" id="SSF53474">
    <property type="entry name" value="alpha/beta-Hydrolases"/>
    <property type="match status" value="1"/>
</dbReference>
<dbReference type="RefSeq" id="WP_115550379.1">
    <property type="nucleotide sequence ID" value="NZ_QRGP01000003.1"/>
</dbReference>
<dbReference type="OrthoDB" id="7389193at2"/>
<sequence>MATITLPIPGQRADLINAPPLRLLAREVAGFAYTRTRATFAPPVALDVEGKGREVVVLPGFLASDRTTIRLRRSLDQAGFRAHGWGLGRNGGVSVDLFEKIDRQFDRNGIDGPATLVGWSLGGVIAREYAKRSPHRVARVITLGSPFSAHPRANNAWRVYEFVAGHAVDDPPVEAVLHEKPPVPTFAFWSARDGVVAPDAARGRIGESDQSTELDCSHMAFIADPEAIRAVARAIVA</sequence>
<dbReference type="EMBL" id="QRGP01000003">
    <property type="protein sequence ID" value="RDV01598.1"/>
    <property type="molecule type" value="Genomic_DNA"/>
</dbReference>
<dbReference type="InterPro" id="IPR029058">
    <property type="entry name" value="AB_hydrolase_fold"/>
</dbReference>
<feature type="domain" description="AB hydrolase-1" evidence="1">
    <location>
        <begin position="105"/>
        <end position="158"/>
    </location>
</feature>
<organism evidence="2 3">
    <name type="scientific">Sphingorhabdus pulchriflava</name>
    <dbReference type="NCBI Taxonomy" id="2292257"/>
    <lineage>
        <taxon>Bacteria</taxon>
        <taxon>Pseudomonadati</taxon>
        <taxon>Pseudomonadota</taxon>
        <taxon>Alphaproteobacteria</taxon>
        <taxon>Sphingomonadales</taxon>
        <taxon>Sphingomonadaceae</taxon>
        <taxon>Sphingorhabdus</taxon>
    </lineage>
</organism>
<dbReference type="InterPro" id="IPR000073">
    <property type="entry name" value="AB_hydrolase_1"/>
</dbReference>